<organism evidence="2 3">
    <name type="scientific">Pedobacter duraquae</name>
    <dbReference type="NCBI Taxonomy" id="425511"/>
    <lineage>
        <taxon>Bacteria</taxon>
        <taxon>Pseudomonadati</taxon>
        <taxon>Bacteroidota</taxon>
        <taxon>Sphingobacteriia</taxon>
        <taxon>Sphingobacteriales</taxon>
        <taxon>Sphingobacteriaceae</taxon>
        <taxon>Pedobacter</taxon>
    </lineage>
</organism>
<feature type="chain" id="PRO_5021006269" description="YceI-like domain-containing protein" evidence="1">
    <location>
        <begin position="24"/>
        <end position="169"/>
    </location>
</feature>
<reference evidence="2 3" key="1">
    <citation type="submission" date="2019-03" db="EMBL/GenBank/DDBJ databases">
        <title>Genomic Encyclopedia of Archaeal and Bacterial Type Strains, Phase II (KMG-II): from individual species to whole genera.</title>
        <authorList>
            <person name="Goeker M."/>
        </authorList>
    </citation>
    <scope>NUCLEOTIDE SEQUENCE [LARGE SCALE GENOMIC DNA]</scope>
    <source>
        <strain evidence="2 3">DSM 19034</strain>
    </source>
</reference>
<proteinExistence type="predicted"/>
<evidence type="ECO:0008006" key="4">
    <source>
        <dbReference type="Google" id="ProtNLM"/>
    </source>
</evidence>
<comment type="caution">
    <text evidence="2">The sequence shown here is derived from an EMBL/GenBank/DDBJ whole genome shotgun (WGS) entry which is preliminary data.</text>
</comment>
<gene>
    <name evidence="2" type="ORF">CLV32_2394</name>
</gene>
<keyword evidence="1" id="KW-0732">Signal</keyword>
<dbReference type="OrthoDB" id="706657at2"/>
<feature type="signal peptide" evidence="1">
    <location>
        <begin position="1"/>
        <end position="23"/>
    </location>
</feature>
<sequence>MKKSLALALALILSVSLFNKIYAQSDENRTKLQLTINSGGKTIVTDLNSVSTSLSRSYDEAPVANAVSDTAKNKSAAIYPGGCYLTMDAKKISDDLLKVFSKKQTRFDGTITIVDTYGKNPTRTIKFTNASLYSFGDQFSTNSYNEAYGATSIAIMCKEISINGVVIEQ</sequence>
<keyword evidence="3" id="KW-1185">Reference proteome</keyword>
<dbReference type="AlphaFoldDB" id="A0A4R6IG14"/>
<accession>A0A4R6IG14</accession>
<dbReference type="EMBL" id="SNWM01000003">
    <property type="protein sequence ID" value="TDO21290.1"/>
    <property type="molecule type" value="Genomic_DNA"/>
</dbReference>
<dbReference type="GO" id="GO:0033104">
    <property type="term" value="C:type VI protein secretion system complex"/>
    <property type="evidence" value="ECO:0007669"/>
    <property type="project" value="InterPro"/>
</dbReference>
<dbReference type="RefSeq" id="WP_133555678.1">
    <property type="nucleotide sequence ID" value="NZ_SNWM01000003.1"/>
</dbReference>
<dbReference type="Pfam" id="PF17642">
    <property type="entry name" value="TssD"/>
    <property type="match status" value="1"/>
</dbReference>
<evidence type="ECO:0000256" key="1">
    <source>
        <dbReference type="SAM" id="SignalP"/>
    </source>
</evidence>
<evidence type="ECO:0000313" key="2">
    <source>
        <dbReference type="EMBL" id="TDO21290.1"/>
    </source>
</evidence>
<evidence type="ECO:0000313" key="3">
    <source>
        <dbReference type="Proteomes" id="UP000295499"/>
    </source>
</evidence>
<protein>
    <recommendedName>
        <fullName evidence="4">YceI-like domain-containing protein</fullName>
    </recommendedName>
</protein>
<dbReference type="Proteomes" id="UP000295499">
    <property type="component" value="Unassembled WGS sequence"/>
</dbReference>
<name>A0A4R6IG14_9SPHI</name>
<dbReference type="InterPro" id="IPR041408">
    <property type="entry name" value="Hcp_Tssd"/>
</dbReference>